<dbReference type="PANTHER" id="PTHR11803:SF58">
    <property type="entry name" value="PROTEIN HMF1-RELATED"/>
    <property type="match status" value="1"/>
</dbReference>
<reference evidence="3" key="3">
    <citation type="submission" date="2018-04" db="EMBL/GenBank/DDBJ databases">
        <authorList>
            <person name="Sheh A."/>
            <person name="Shen Z."/>
            <person name="Mannion A.J."/>
            <person name="Fox J.G."/>
        </authorList>
    </citation>
    <scope>NUCLEOTIDE SEQUENCE</scope>
    <source>
        <strain evidence="3">MIT 97-6194</strain>
    </source>
</reference>
<evidence type="ECO:0000256" key="1">
    <source>
        <dbReference type="ARBA" id="ARBA00010552"/>
    </source>
</evidence>
<dbReference type="RefSeq" id="WP_034571393.1">
    <property type="nucleotide sequence ID" value="NZ_JRMP02000005.1"/>
</dbReference>
<dbReference type="AlphaFoldDB" id="A0A347VP87"/>
<dbReference type="STRING" id="1548018.LS64_05345"/>
<evidence type="ECO:0000313" key="4">
    <source>
        <dbReference type="Proteomes" id="UP000029714"/>
    </source>
</evidence>
<proteinExistence type="inferred from homology"/>
<protein>
    <submittedName>
        <fullName evidence="2">Deaminase</fullName>
    </submittedName>
    <submittedName>
        <fullName evidence="3">RidA family protein</fullName>
    </submittedName>
</protein>
<dbReference type="InterPro" id="IPR006175">
    <property type="entry name" value="YjgF/YER057c/UK114"/>
</dbReference>
<organism evidence="3 4">
    <name type="scientific">Helicobacter saguini</name>
    <dbReference type="NCBI Taxonomy" id="1548018"/>
    <lineage>
        <taxon>Bacteria</taxon>
        <taxon>Pseudomonadati</taxon>
        <taxon>Campylobacterota</taxon>
        <taxon>Epsilonproteobacteria</taxon>
        <taxon>Campylobacterales</taxon>
        <taxon>Helicobacteraceae</taxon>
        <taxon>Helicobacter</taxon>
    </lineage>
</organism>
<keyword evidence="4" id="KW-1185">Reference proteome</keyword>
<dbReference type="CDD" id="cd00448">
    <property type="entry name" value="YjgF_YER057c_UK114_family"/>
    <property type="match status" value="1"/>
</dbReference>
<reference evidence="3 4" key="1">
    <citation type="journal article" date="2014" name="Genome Announc.">
        <title>Draft genome sequences of eight enterohepatic helicobacter species isolated from both laboratory and wild rodents.</title>
        <authorList>
            <person name="Sheh A."/>
            <person name="Shen Z."/>
            <person name="Fox J.G."/>
        </authorList>
    </citation>
    <scope>NUCLEOTIDE SEQUENCE [LARGE SCALE GENOMIC DNA]</scope>
    <source>
        <strain evidence="3 4">MIT 97-6194</strain>
    </source>
</reference>
<reference evidence="2 5" key="4">
    <citation type="submission" date="2019-12" db="EMBL/GenBank/DDBJ databases">
        <title>Multi-Generational Helicobacter saguini Isolates.</title>
        <authorList>
            <person name="Mannion A."/>
            <person name="Shen Z."/>
            <person name="Fox J.G."/>
        </authorList>
    </citation>
    <scope>NUCLEOTIDE SEQUENCE [LARGE SCALE GENOMIC DNA]</scope>
    <source>
        <strain evidence="2">16-048</strain>
        <strain evidence="5">16-048 (F4)</strain>
    </source>
</reference>
<dbReference type="InterPro" id="IPR035959">
    <property type="entry name" value="RutC-like_sf"/>
</dbReference>
<dbReference type="EMBL" id="QBIU01000002">
    <property type="protein sequence ID" value="MWV70671.1"/>
    <property type="molecule type" value="Genomic_DNA"/>
</dbReference>
<dbReference type="InterPro" id="IPR006056">
    <property type="entry name" value="RidA"/>
</dbReference>
<name>A0A347VP87_9HELI</name>
<accession>A0A347VP87</accession>
<dbReference type="Pfam" id="PF01042">
    <property type="entry name" value="Ribonuc_L-PSP"/>
    <property type="match status" value="1"/>
</dbReference>
<sequence>MEIISTNDAPQAIGPYSQAIAIDKLIFTSGQIPLLPNGDFLLGDIKEQTKQVCENLRAVLIAAGSDLEHVIKTNVYLSDMSLFAEFNEVYGGYFAHKPARSTVAVKELPRGSKVEVECVAIRKN</sequence>
<dbReference type="NCBIfam" id="TIGR00004">
    <property type="entry name" value="Rid family detoxifying hydrolase"/>
    <property type="match status" value="1"/>
</dbReference>
<dbReference type="OrthoDB" id="9808943at2"/>
<dbReference type="FunFam" id="3.30.1330.40:FF:000001">
    <property type="entry name" value="L-PSP family endoribonuclease"/>
    <property type="match status" value="1"/>
</dbReference>
<reference evidence="3 4" key="2">
    <citation type="journal article" date="2016" name="Infect. Immun.">
        <title>Helicobacter saguini, a Novel Helicobacter Isolated from Cotton-Top Tamarins with Ulcerative Colitis, Has Proinflammatory Properties and Induces Typhlocolitis and Dysplasia in Gnotobiotic IL-10-/- Mice.</title>
        <authorList>
            <person name="Shen Z."/>
            <person name="Mannion A."/>
            <person name="Whary M.T."/>
            <person name="Muthupalani S."/>
            <person name="Sheh A."/>
            <person name="Feng Y."/>
            <person name="Gong G."/>
            <person name="Vandamme P."/>
            <person name="Holcombe H.R."/>
            <person name="Paster B.J."/>
            <person name="Fox J.G."/>
        </authorList>
    </citation>
    <scope>NUCLEOTIDE SEQUENCE [LARGE SCALE GENOMIC DNA]</scope>
    <source>
        <strain evidence="3 4">MIT 97-6194</strain>
    </source>
</reference>
<dbReference type="EMBL" id="JRMP02000005">
    <property type="protein sequence ID" value="TLD94692.1"/>
    <property type="molecule type" value="Genomic_DNA"/>
</dbReference>
<comment type="similarity">
    <text evidence="1">Belongs to the RutC family.</text>
</comment>
<dbReference type="SUPFAM" id="SSF55298">
    <property type="entry name" value="YjgF-like"/>
    <property type="match status" value="1"/>
</dbReference>
<dbReference type="Proteomes" id="UP000029714">
    <property type="component" value="Unassembled WGS sequence"/>
</dbReference>
<comment type="caution">
    <text evidence="3">The sequence shown here is derived from an EMBL/GenBank/DDBJ whole genome shotgun (WGS) entry which is preliminary data.</text>
</comment>
<dbReference type="PANTHER" id="PTHR11803">
    <property type="entry name" value="2-IMINOBUTANOATE/2-IMINOPROPANOATE DEAMINASE RIDA"/>
    <property type="match status" value="1"/>
</dbReference>
<evidence type="ECO:0000313" key="2">
    <source>
        <dbReference type="EMBL" id="MWV70671.1"/>
    </source>
</evidence>
<evidence type="ECO:0000313" key="5">
    <source>
        <dbReference type="Proteomes" id="UP000477070"/>
    </source>
</evidence>
<dbReference type="Gene3D" id="3.30.1330.40">
    <property type="entry name" value="RutC-like"/>
    <property type="match status" value="1"/>
</dbReference>
<gene>
    <name evidence="2" type="ORF">DCO61_11930</name>
    <name evidence="3" type="ORF">LS64_003975</name>
</gene>
<dbReference type="GO" id="GO:0005829">
    <property type="term" value="C:cytosol"/>
    <property type="evidence" value="ECO:0007669"/>
    <property type="project" value="TreeGrafter"/>
</dbReference>
<dbReference type="Proteomes" id="UP000477070">
    <property type="component" value="Unassembled WGS sequence"/>
</dbReference>
<dbReference type="GO" id="GO:0019239">
    <property type="term" value="F:deaminase activity"/>
    <property type="evidence" value="ECO:0007669"/>
    <property type="project" value="TreeGrafter"/>
</dbReference>
<evidence type="ECO:0000313" key="3">
    <source>
        <dbReference type="EMBL" id="TLD94692.1"/>
    </source>
</evidence>